<protein>
    <submittedName>
        <fullName evidence="4">Uncharacterized protein</fullName>
    </submittedName>
</protein>
<evidence type="ECO:0000256" key="1">
    <source>
        <dbReference type="ARBA" id="ARBA00004496"/>
    </source>
</evidence>
<comment type="subcellular location">
    <subcellularLocation>
        <location evidence="1">Cytoplasm</location>
    </subcellularLocation>
</comment>
<dbReference type="PANTHER" id="PTHR31334:SF1">
    <property type="entry name" value="GUANINE NUCLEOTIDE EXCHANGE PROTEIN SMCR8"/>
    <property type="match status" value="1"/>
</dbReference>
<feature type="region of interest" description="Disordered" evidence="3">
    <location>
        <begin position="1010"/>
        <end position="1035"/>
    </location>
</feature>
<dbReference type="EMBL" id="JAPFFF010000009">
    <property type="protein sequence ID" value="KAK8883229.1"/>
    <property type="molecule type" value="Genomic_DNA"/>
</dbReference>
<sequence length="1416" mass="159849">MKTLSDLSISQVFESNFIPRKCWNSHNLILRTERSVKFHGIPNEIINKSELKPISDYPIIKNLNIFQFTHPQLLISFLSLRHPSSNSKIKDILYPYLLVPDFSMNNVIYAIANSLSLTPKHLLQNFSSNLDCKKAKKEWEKRFSGLPIDTNLKITEKWNLNSLNDLEALHLLACSVNCKVYLLFNLSSPTNNEESTLFSTIIGPTNESSYCTFFLCESPTKIIYARPMNFSKQNNHLHPNFSLLKRVTLPSKKYAIYLNFPQLLKEISSKSSSFNSISTHFIIDPSISEPVLSFTYSDILKIEIRHPNDDYSYSELLEKLEHITPSFSTTEPALIDERSLFNFESSPNRKVKIHSNSLITVHSVQERAIELSKIHEIKEISQIEKLAFAFCSLNFPPLTKSSDMKLFQLIRFLTPFITNYKSFELEKIESAPIITTHTDDFSLSAAARHPYATFLCLYSIFNAASKSETIICQKCHKNRHGEETILIPVRTVTNDCLISPFLTWICIGCFKKLTNREKLAIKGQFPMFHEIVDVENLKRVQSPHNMSLAIQAAADRIHMSIMSIRSQPIGSLRALVPRIDAAFEELVSIMKMFRQRLIRMKNVTADDLATVRDSDEYVARIGASQRAVRVQEPDIEVVDYKMFELYLAGFTEKGAGVTDYLLTQPESSIKQDMIDVAAQAMQELYTTISSSLESIEIKYTNRPTKNEQNSNNDNNNNDNNNNDNNCNNNDNDNNNDSNCNNNDNDNNNNDNDDNCNKNCNDDICDDAEKGNVSFEVDLKCASGGVQCSPICKNVYEVHMIENGNYITSSPVFTIKTRKHLSGVCLYKESDLLIIANDKENLTTELYCVPLSNTDLDILSTSAHNDSYTGEDASHTSTSTLPGLVIEGMSSCEASFSYDASSVALLGTGGDENPLYVVTYNDDSGNWQLEKVGTFPATKITWLANSDSAILAANEDSYYVMRFGQSEDDEEDNAPIIDLPKHEGSLIKLVASFNSAWAIFDSGECIPLSLTASSANEEEEEEFEDHKDDRIEEDDEKNEGKIKFNCKVVDGYLTSDNGEIGITVIDEFGKLHFRPSLTPQKVTPAVNMQPSYSHNSYNFPSGIFRAIENETGHFTCNQVALSLVEMFPALVGYFFRSTFFLMEEGKSTLKSYHPQNKNRFLISSIRSFYVNEMMHVSLHHVEESLFQMENLNAKVVTFIDFGLQNSASFIDSIFGSSLAYCECDGVWTTVKAVNGLVYIIVYIKALSTETKNQILFDATIASLLCNRKVYFLTESEVALFDILTKVNDSNVISSSNGFTAFALIFMRNSAQKIFEYKTIEASLNNCIQNVKIKVVNFELFDDYSEIPFDNEGIDLDDSILNQNEIDKIRENCNDMLGEIDPIDIGTAIDDIKKMVSLMSTLYQFQNVDPSSVISNCF</sequence>
<comment type="caution">
    <text evidence="4">The sequence shown here is derived from an EMBL/GenBank/DDBJ whole genome shotgun (WGS) entry which is preliminary data.</text>
</comment>
<dbReference type="PANTHER" id="PTHR31334">
    <property type="entry name" value="SMITH-MAGENIS SYNDROME REGION GENE 8 PROTEIN"/>
    <property type="match status" value="1"/>
</dbReference>
<feature type="region of interest" description="Disordered" evidence="3">
    <location>
        <begin position="701"/>
        <end position="747"/>
    </location>
</feature>
<name>A0ABR2JWI6_9EUKA</name>
<evidence type="ECO:0000313" key="5">
    <source>
        <dbReference type="Proteomes" id="UP001470230"/>
    </source>
</evidence>
<dbReference type="Proteomes" id="UP001470230">
    <property type="component" value="Unassembled WGS sequence"/>
</dbReference>
<keyword evidence="2" id="KW-0963">Cytoplasm</keyword>
<organism evidence="4 5">
    <name type="scientific">Tritrichomonas musculus</name>
    <dbReference type="NCBI Taxonomy" id="1915356"/>
    <lineage>
        <taxon>Eukaryota</taxon>
        <taxon>Metamonada</taxon>
        <taxon>Parabasalia</taxon>
        <taxon>Tritrichomonadida</taxon>
        <taxon>Tritrichomonadidae</taxon>
        <taxon>Tritrichomonas</taxon>
    </lineage>
</organism>
<proteinExistence type="predicted"/>
<gene>
    <name evidence="4" type="ORF">M9Y10_045880</name>
</gene>
<evidence type="ECO:0000256" key="2">
    <source>
        <dbReference type="ARBA" id="ARBA00022490"/>
    </source>
</evidence>
<evidence type="ECO:0000256" key="3">
    <source>
        <dbReference type="SAM" id="MobiDB-lite"/>
    </source>
</evidence>
<evidence type="ECO:0000313" key="4">
    <source>
        <dbReference type="EMBL" id="KAK8883229.1"/>
    </source>
</evidence>
<accession>A0ABR2JWI6</accession>
<keyword evidence="5" id="KW-1185">Reference proteome</keyword>
<feature type="compositionally biased region" description="Low complexity" evidence="3">
    <location>
        <begin position="709"/>
        <end position="747"/>
    </location>
</feature>
<reference evidence="4 5" key="1">
    <citation type="submission" date="2024-04" db="EMBL/GenBank/DDBJ databases">
        <title>Tritrichomonas musculus Genome.</title>
        <authorList>
            <person name="Alves-Ferreira E."/>
            <person name="Grigg M."/>
            <person name="Lorenzi H."/>
            <person name="Galac M."/>
        </authorList>
    </citation>
    <scope>NUCLEOTIDE SEQUENCE [LARGE SCALE GENOMIC DNA]</scope>
    <source>
        <strain evidence="4 5">EAF2021</strain>
    </source>
</reference>